<name>A0A9W6BZA2_9CHLO</name>
<protein>
    <recommendedName>
        <fullName evidence="1">DUF7963 domain-containing protein</fullName>
    </recommendedName>
</protein>
<sequence length="135" mass="14826">MADSGAGPSKTTTKKDTYTYGPRELDAAAYCEALKGAKAKNKTVWWSYFSVHLLEGVVKLKCTVCGDELSAKNPSVTAPTHLKRHERAANKAETIISEQKLIYIRQNSRALQKGSGGAHDEEVMMKLIEGLEVQE</sequence>
<dbReference type="InterPro" id="IPR058269">
    <property type="entry name" value="DUF7963"/>
</dbReference>
<dbReference type="Proteomes" id="UP001165080">
    <property type="component" value="Unassembled WGS sequence"/>
</dbReference>
<reference evidence="2 3" key="1">
    <citation type="journal article" date="2023" name="Commun. Biol.">
        <title>Reorganization of the ancestral sex-determining regions during the evolution of trioecy in Pleodorina starrii.</title>
        <authorList>
            <person name="Takahashi K."/>
            <person name="Suzuki S."/>
            <person name="Kawai-Toyooka H."/>
            <person name="Yamamoto K."/>
            <person name="Hamaji T."/>
            <person name="Ootsuki R."/>
            <person name="Yamaguchi H."/>
            <person name="Kawachi M."/>
            <person name="Higashiyama T."/>
            <person name="Nozaki H."/>
        </authorList>
    </citation>
    <scope>NUCLEOTIDE SEQUENCE [LARGE SCALE GENOMIC DNA]</scope>
    <source>
        <strain evidence="2 3">NIES-4479</strain>
    </source>
</reference>
<proteinExistence type="predicted"/>
<dbReference type="Pfam" id="PF25908">
    <property type="entry name" value="DUF7963"/>
    <property type="match status" value="1"/>
</dbReference>
<evidence type="ECO:0000313" key="3">
    <source>
        <dbReference type="Proteomes" id="UP001165080"/>
    </source>
</evidence>
<accession>A0A9W6BZA2</accession>
<organism evidence="2 3">
    <name type="scientific">Pleodorina starrii</name>
    <dbReference type="NCBI Taxonomy" id="330485"/>
    <lineage>
        <taxon>Eukaryota</taxon>
        <taxon>Viridiplantae</taxon>
        <taxon>Chlorophyta</taxon>
        <taxon>core chlorophytes</taxon>
        <taxon>Chlorophyceae</taxon>
        <taxon>CS clade</taxon>
        <taxon>Chlamydomonadales</taxon>
        <taxon>Volvocaceae</taxon>
        <taxon>Pleodorina</taxon>
    </lineage>
</organism>
<dbReference type="EMBL" id="BRXU01000040">
    <property type="protein sequence ID" value="GLC60919.1"/>
    <property type="molecule type" value="Genomic_DNA"/>
</dbReference>
<gene>
    <name evidence="2" type="primary">PLESTB002704</name>
    <name evidence="2" type="ORF">PLESTB_001692800</name>
</gene>
<evidence type="ECO:0000259" key="1">
    <source>
        <dbReference type="Pfam" id="PF25908"/>
    </source>
</evidence>
<evidence type="ECO:0000313" key="2">
    <source>
        <dbReference type="EMBL" id="GLC60919.1"/>
    </source>
</evidence>
<dbReference type="AlphaFoldDB" id="A0A9W6BZA2"/>
<keyword evidence="3" id="KW-1185">Reference proteome</keyword>
<comment type="caution">
    <text evidence="2">The sequence shown here is derived from an EMBL/GenBank/DDBJ whole genome shotgun (WGS) entry which is preliminary data.</text>
</comment>
<feature type="domain" description="DUF7963" evidence="1">
    <location>
        <begin position="56"/>
        <end position="85"/>
    </location>
</feature>